<dbReference type="PANTHER" id="PTHR24006">
    <property type="entry name" value="UBIQUITIN CARBOXYL-TERMINAL HYDROLASE"/>
    <property type="match status" value="1"/>
</dbReference>
<dbReference type="PROSITE" id="PS50235">
    <property type="entry name" value="USP_3"/>
    <property type="match status" value="1"/>
</dbReference>
<dbReference type="Pfam" id="PF00443">
    <property type="entry name" value="UCH"/>
    <property type="match status" value="1"/>
</dbReference>
<dbReference type="Gene3D" id="3.90.70.10">
    <property type="entry name" value="Cysteine proteinases"/>
    <property type="match status" value="1"/>
</dbReference>
<dbReference type="GO" id="GO:0016579">
    <property type="term" value="P:protein deubiquitination"/>
    <property type="evidence" value="ECO:0007669"/>
    <property type="project" value="InterPro"/>
</dbReference>
<evidence type="ECO:0000259" key="2">
    <source>
        <dbReference type="PROSITE" id="PS50235"/>
    </source>
</evidence>
<reference evidence="3" key="2">
    <citation type="submission" date="2025-08" db="UniProtKB">
        <authorList>
            <consortium name="Ensembl"/>
        </authorList>
    </citation>
    <scope>IDENTIFICATION</scope>
</reference>
<dbReference type="InterPro" id="IPR038765">
    <property type="entry name" value="Papain-like_cys_pep_sf"/>
</dbReference>
<organism evidence="3 4">
    <name type="scientific">Gopherus agassizii</name>
    <name type="common">Agassiz's desert tortoise</name>
    <dbReference type="NCBI Taxonomy" id="38772"/>
    <lineage>
        <taxon>Eukaryota</taxon>
        <taxon>Metazoa</taxon>
        <taxon>Chordata</taxon>
        <taxon>Craniata</taxon>
        <taxon>Vertebrata</taxon>
        <taxon>Euteleostomi</taxon>
        <taxon>Archelosauria</taxon>
        <taxon>Testudinata</taxon>
        <taxon>Testudines</taxon>
        <taxon>Cryptodira</taxon>
        <taxon>Durocryptodira</taxon>
        <taxon>Testudinoidea</taxon>
        <taxon>Testudinidae</taxon>
        <taxon>Gopherus</taxon>
    </lineage>
</organism>
<dbReference type="Proteomes" id="UP000291020">
    <property type="component" value="Unassembled WGS sequence"/>
</dbReference>
<feature type="compositionally biased region" description="Polar residues" evidence="1">
    <location>
        <begin position="51"/>
        <end position="72"/>
    </location>
</feature>
<dbReference type="InterPro" id="IPR001394">
    <property type="entry name" value="Peptidase_C19_UCH"/>
</dbReference>
<dbReference type="GO" id="GO:0004843">
    <property type="term" value="F:cysteine-type deubiquitinase activity"/>
    <property type="evidence" value="ECO:0007669"/>
    <property type="project" value="InterPro"/>
</dbReference>
<dbReference type="Ensembl" id="ENSGAGT00000009029.1">
    <property type="protein sequence ID" value="ENSGAGP00000007832.1"/>
    <property type="gene ID" value="ENSGAGG00000006238.1"/>
</dbReference>
<dbReference type="PROSITE" id="PS00972">
    <property type="entry name" value="USP_1"/>
    <property type="match status" value="1"/>
</dbReference>
<dbReference type="InterPro" id="IPR018200">
    <property type="entry name" value="USP_CS"/>
</dbReference>
<feature type="domain" description="USP" evidence="2">
    <location>
        <begin position="106"/>
        <end position="277"/>
    </location>
</feature>
<dbReference type="STRING" id="38772.ENSGAGP00000007832"/>
<name>A0A452H045_9SAUR</name>
<dbReference type="InterPro" id="IPR050164">
    <property type="entry name" value="Peptidase_C19"/>
</dbReference>
<reference evidence="4" key="1">
    <citation type="journal article" date="2017" name="PLoS ONE">
        <title>The Agassiz's desert tortoise genome provides a resource for the conservation of a threatened species.</title>
        <authorList>
            <person name="Tollis M."/>
            <person name="DeNardo D.F."/>
            <person name="Cornelius J.A."/>
            <person name="Dolby G.A."/>
            <person name="Edwards T."/>
            <person name="Henen B.T."/>
            <person name="Karl A.E."/>
            <person name="Murphy R.W."/>
            <person name="Kusumi K."/>
        </authorList>
    </citation>
    <scope>NUCLEOTIDE SEQUENCE [LARGE SCALE GENOMIC DNA]</scope>
</reference>
<sequence>MLATPTSCTFLQRQCQEMTGNSSPPNTEEIIQYFRMNNGKPAGPSVESVGNFDTSDTSSQGSSPARETQMSWETEDAAMQEGGSPAFSRSASPVQLPSDPRKGTYVGLRNQGSTCYLNSLLQCLFFTRELREAILSCDNCDSGIVCQLKKLFQELKRNKSAPSTEGITRCLGVRDVHQQQDVVEYFRILMNKIIEDNEGIQQLYQVEMVHSITCHGCKHQTRIKEDPVLSLALSLDKCNLEAYSVCKALAAVKKVNEFTGDEQFYCETCESKQDATS</sequence>
<evidence type="ECO:0000256" key="1">
    <source>
        <dbReference type="SAM" id="MobiDB-lite"/>
    </source>
</evidence>
<accession>A0A452H045</accession>
<keyword evidence="4" id="KW-1185">Reference proteome</keyword>
<dbReference type="SUPFAM" id="SSF54001">
    <property type="entry name" value="Cysteine proteinases"/>
    <property type="match status" value="1"/>
</dbReference>
<dbReference type="GO" id="GO:0005829">
    <property type="term" value="C:cytosol"/>
    <property type="evidence" value="ECO:0007669"/>
    <property type="project" value="TreeGrafter"/>
</dbReference>
<dbReference type="InterPro" id="IPR028889">
    <property type="entry name" value="USP"/>
</dbReference>
<feature type="region of interest" description="Disordered" evidence="1">
    <location>
        <begin position="37"/>
        <end position="102"/>
    </location>
</feature>
<dbReference type="PANTHER" id="PTHR24006:SF899">
    <property type="entry name" value="UBIQUITIN CARBOXYL-TERMINAL HYDROLASE"/>
    <property type="match status" value="1"/>
</dbReference>
<proteinExistence type="predicted"/>
<dbReference type="AlphaFoldDB" id="A0A452H045"/>
<protein>
    <recommendedName>
        <fullName evidence="2">USP domain-containing protein</fullName>
    </recommendedName>
</protein>
<evidence type="ECO:0000313" key="4">
    <source>
        <dbReference type="Proteomes" id="UP000291020"/>
    </source>
</evidence>
<evidence type="ECO:0000313" key="3">
    <source>
        <dbReference type="Ensembl" id="ENSGAGP00000007832.1"/>
    </source>
</evidence>
<dbReference type="GO" id="GO:0005634">
    <property type="term" value="C:nucleus"/>
    <property type="evidence" value="ECO:0007669"/>
    <property type="project" value="TreeGrafter"/>
</dbReference>
<reference evidence="3" key="3">
    <citation type="submission" date="2025-09" db="UniProtKB">
        <authorList>
            <consortium name="Ensembl"/>
        </authorList>
    </citation>
    <scope>IDENTIFICATION</scope>
</reference>